<sequence length="84" mass="9375">MNHQLAWIAAPFVLGLLVRLLRGPHRSPAALLRGLRDLVTLRMVLRDTDPEQRGELLAAHRAWRDDPAPVRAAKRQRGGGGRRG</sequence>
<organism evidence="1 2">
    <name type="scientific">Streptomyces nojiriensis</name>
    <dbReference type="NCBI Taxonomy" id="66374"/>
    <lineage>
        <taxon>Bacteria</taxon>
        <taxon>Bacillati</taxon>
        <taxon>Actinomycetota</taxon>
        <taxon>Actinomycetes</taxon>
        <taxon>Kitasatosporales</taxon>
        <taxon>Streptomycetaceae</taxon>
        <taxon>Streptomyces</taxon>
    </lineage>
</organism>
<dbReference type="RefSeq" id="WP_189746111.1">
    <property type="nucleotide sequence ID" value="NZ_BMRL01000020.1"/>
</dbReference>
<proteinExistence type="predicted"/>
<comment type="caution">
    <text evidence="1">The sequence shown here is derived from an EMBL/GenBank/DDBJ whole genome shotgun (WGS) entry which is preliminary data.</text>
</comment>
<evidence type="ECO:0000313" key="2">
    <source>
        <dbReference type="Proteomes" id="UP000613974"/>
    </source>
</evidence>
<dbReference type="Proteomes" id="UP000613974">
    <property type="component" value="Unassembled WGS sequence"/>
</dbReference>
<dbReference type="GeneID" id="95588848"/>
<gene>
    <name evidence="1" type="ORF">Snoj_45210</name>
</gene>
<accession>A0ABQ3SR31</accession>
<name>A0ABQ3SR31_9ACTN</name>
<keyword evidence="2" id="KW-1185">Reference proteome</keyword>
<dbReference type="EMBL" id="BNEC01000005">
    <property type="protein sequence ID" value="GHI70603.1"/>
    <property type="molecule type" value="Genomic_DNA"/>
</dbReference>
<reference evidence="2" key="1">
    <citation type="submission" date="2023-07" db="EMBL/GenBank/DDBJ databases">
        <title>Whole genome shotgun sequence of Streptomyces nojiriensis NBRC 13794.</title>
        <authorList>
            <person name="Komaki H."/>
            <person name="Tamura T."/>
        </authorList>
    </citation>
    <scope>NUCLEOTIDE SEQUENCE [LARGE SCALE GENOMIC DNA]</scope>
    <source>
        <strain evidence="2">NBRC 13794</strain>
    </source>
</reference>
<evidence type="ECO:0000313" key="1">
    <source>
        <dbReference type="EMBL" id="GHI70603.1"/>
    </source>
</evidence>
<protein>
    <submittedName>
        <fullName evidence="1">Uncharacterized protein</fullName>
    </submittedName>
</protein>